<evidence type="ECO:0000256" key="2">
    <source>
        <dbReference type="ARBA" id="ARBA00010907"/>
    </source>
</evidence>
<proteinExistence type="inferred from homology"/>
<sequence length="891" mass="95872">MNAAELLENSLSPNADVRQDAEQKLANAAQENFGGYLVTLAEALSSASVVSHLRKAAGLALKNALTAREAVRAGEYAKRWTEVPEETRTKVKLETFSVLSQPDHSVSVAAAQVCAAIEAIELPLGKTDLLEMILSAVSTYDNKDLQKASLDAIGFICEASAEQSSNALAAKSNELLTAVIQGARKEETSTEVQLAALQALFNSLEFVRVNFERDGERNYIMQVVCEATQSPNIDIKVAAYECLVRIMQLYYDKMKFYMEQALFGLTVLGMRDSEPKVALQAIEFWSTVCEEEIDLTLEAQEAAEYGEEPARLCYNFARVAAREIVPVLMELLKTQDEDADEDEWDVSKAAGVCTGLLAQSVGDDVVQYAIPFIESNIKSPDWHARDAAVLCFGQILDGPLTKTLTPLVEQALPTIIGMMTDQSAAVKDSVAWTLGRITDLLCDVIHPDVHLPELVRAAIVGLQDKPHIAMLSGWTLMNLTEQLGGLSVPDDDGNPGQTSVISRFFPDIVNSLVAATDRPNNEQNARTSAYEALASSMAGCANDCLPNASSVLVTMLDRQEHLNGMANQLVGMDDRNNWSELQTNLCSVIQAIVRRLGKEVLPLSDRIMTSLLTTIQNCGKQSEALEDAFMAVGAVTAASEADFEKYLQAFSPFLVEALRKHEETQLCKTAVGLVGDICRALGPNAANYANDFMVVLFEDLQSQTLSREVKPTILSSFGDIALAIGDRFEPFLATTMAVLQQAAASSVTTAPLDFEIVEFFNSLREGIAEAYVGIVGGLRAAAPPVGAAGPSANGSGPGVGLLQPYVEAITSFLQIVASSQAETSEPLLRSSVGLLGDVCDAFPNGELKPLLARPWVADLIKAARARGNGADTRKTAAWTREMVKKAGGGAS</sequence>
<dbReference type="GO" id="GO:0006606">
    <property type="term" value="P:protein import into nucleus"/>
    <property type="evidence" value="ECO:0007669"/>
    <property type="project" value="InterPro"/>
</dbReference>
<comment type="subcellular location">
    <subcellularLocation>
        <location evidence="1">Cytoplasm</location>
    </subcellularLocation>
</comment>
<evidence type="ECO:0000256" key="8">
    <source>
        <dbReference type="ARBA" id="ARBA00083566"/>
    </source>
</evidence>
<keyword evidence="6" id="KW-0653">Protein transport</keyword>
<keyword evidence="5" id="KW-0677">Repeat</keyword>
<evidence type="ECO:0000256" key="6">
    <source>
        <dbReference type="ARBA" id="ARBA00022927"/>
    </source>
</evidence>
<evidence type="ECO:0000256" key="5">
    <source>
        <dbReference type="ARBA" id="ARBA00022737"/>
    </source>
</evidence>
<evidence type="ECO:0000256" key="7">
    <source>
        <dbReference type="ARBA" id="ARBA00079884"/>
    </source>
</evidence>
<dbReference type="PANTHER" id="PTHR10527">
    <property type="entry name" value="IMPORTIN BETA"/>
    <property type="match status" value="1"/>
</dbReference>
<evidence type="ECO:0000259" key="9">
    <source>
        <dbReference type="PROSITE" id="PS50166"/>
    </source>
</evidence>
<dbReference type="GO" id="GO:0005737">
    <property type="term" value="C:cytoplasm"/>
    <property type="evidence" value="ECO:0007669"/>
    <property type="project" value="UniProtKB-SubCell"/>
</dbReference>
<dbReference type="EMBL" id="KZ819641">
    <property type="protein sequence ID" value="PWN87016.1"/>
    <property type="molecule type" value="Genomic_DNA"/>
</dbReference>
<dbReference type="Pfam" id="PF25574">
    <property type="entry name" value="TPR_IMB1"/>
    <property type="match status" value="1"/>
</dbReference>
<dbReference type="Proteomes" id="UP000245768">
    <property type="component" value="Unassembled WGS sequence"/>
</dbReference>
<dbReference type="OrthoDB" id="10263328at2759"/>
<dbReference type="InterPro" id="IPR011989">
    <property type="entry name" value="ARM-like"/>
</dbReference>
<dbReference type="SMART" id="SM00913">
    <property type="entry name" value="IBN_N"/>
    <property type="match status" value="1"/>
</dbReference>
<dbReference type="InterPro" id="IPR040122">
    <property type="entry name" value="Importin_beta"/>
</dbReference>
<comment type="similarity">
    <text evidence="2">Belongs to the importin beta family. Importin beta-1 subfamily.</text>
</comment>
<dbReference type="InterPro" id="IPR016024">
    <property type="entry name" value="ARM-type_fold"/>
</dbReference>
<organism evidence="10 11">
    <name type="scientific">Acaromyces ingoldii</name>
    <dbReference type="NCBI Taxonomy" id="215250"/>
    <lineage>
        <taxon>Eukaryota</taxon>
        <taxon>Fungi</taxon>
        <taxon>Dikarya</taxon>
        <taxon>Basidiomycota</taxon>
        <taxon>Ustilaginomycotina</taxon>
        <taxon>Exobasidiomycetes</taxon>
        <taxon>Exobasidiales</taxon>
        <taxon>Cryptobasidiaceae</taxon>
        <taxon>Acaromyces</taxon>
    </lineage>
</organism>
<evidence type="ECO:0000313" key="10">
    <source>
        <dbReference type="EMBL" id="PWN87016.1"/>
    </source>
</evidence>
<dbReference type="AlphaFoldDB" id="A0A316YBW1"/>
<dbReference type="Gene3D" id="1.25.10.10">
    <property type="entry name" value="Leucine-rich Repeat Variant"/>
    <property type="match status" value="1"/>
</dbReference>
<protein>
    <recommendedName>
        <fullName evidence="7">Importin-95</fullName>
    </recommendedName>
    <alternativeName>
        <fullName evidence="8">Karyopherin-95</fullName>
    </alternativeName>
</protein>
<reference evidence="10 11" key="1">
    <citation type="journal article" date="2018" name="Mol. Biol. Evol.">
        <title>Broad Genomic Sampling Reveals a Smut Pathogenic Ancestry of the Fungal Clade Ustilaginomycotina.</title>
        <authorList>
            <person name="Kijpornyongpan T."/>
            <person name="Mondo S.J."/>
            <person name="Barry K."/>
            <person name="Sandor L."/>
            <person name="Lee J."/>
            <person name="Lipzen A."/>
            <person name="Pangilinan J."/>
            <person name="LaButti K."/>
            <person name="Hainaut M."/>
            <person name="Henrissat B."/>
            <person name="Grigoriev I.V."/>
            <person name="Spatafora J.W."/>
            <person name="Aime M.C."/>
        </authorList>
    </citation>
    <scope>NUCLEOTIDE SEQUENCE [LARGE SCALE GENOMIC DNA]</scope>
    <source>
        <strain evidence="10 11">MCA 4198</strain>
    </source>
</reference>
<dbReference type="RefSeq" id="XP_025374214.1">
    <property type="nucleotide sequence ID" value="XM_025523161.1"/>
</dbReference>
<dbReference type="InParanoid" id="A0A316YBW1"/>
<dbReference type="STRING" id="215250.A0A316YBW1"/>
<evidence type="ECO:0000256" key="3">
    <source>
        <dbReference type="ARBA" id="ARBA00022448"/>
    </source>
</evidence>
<evidence type="ECO:0000256" key="1">
    <source>
        <dbReference type="ARBA" id="ARBA00004496"/>
    </source>
</evidence>
<dbReference type="PROSITE" id="PS50166">
    <property type="entry name" value="IMPORTIN_B_NT"/>
    <property type="match status" value="1"/>
</dbReference>
<dbReference type="FunFam" id="1.25.10.10:FF:000027">
    <property type="entry name" value="Importin subunit beta-1"/>
    <property type="match status" value="1"/>
</dbReference>
<keyword evidence="11" id="KW-1185">Reference proteome</keyword>
<dbReference type="InterPro" id="IPR001494">
    <property type="entry name" value="Importin-beta_N"/>
</dbReference>
<dbReference type="GO" id="GO:0031267">
    <property type="term" value="F:small GTPase binding"/>
    <property type="evidence" value="ECO:0007669"/>
    <property type="project" value="InterPro"/>
</dbReference>
<feature type="domain" description="Importin N-terminal" evidence="9">
    <location>
        <begin position="21"/>
        <end position="101"/>
    </location>
</feature>
<accession>A0A316YBW1</accession>
<dbReference type="InterPro" id="IPR058584">
    <property type="entry name" value="IMB1_TNPO1-like_TPR"/>
</dbReference>
<keyword evidence="4" id="KW-0963">Cytoplasm</keyword>
<gene>
    <name evidence="10" type="ORF">FA10DRAFT_273324</name>
</gene>
<dbReference type="SUPFAM" id="SSF48371">
    <property type="entry name" value="ARM repeat"/>
    <property type="match status" value="1"/>
</dbReference>
<name>A0A316YBW1_9BASI</name>
<dbReference type="GeneID" id="37045077"/>
<evidence type="ECO:0000313" key="11">
    <source>
        <dbReference type="Proteomes" id="UP000245768"/>
    </source>
</evidence>
<dbReference type="FunCoup" id="A0A316YBW1">
    <property type="interactions" value="885"/>
</dbReference>
<dbReference type="Pfam" id="PF13513">
    <property type="entry name" value="HEAT_EZ"/>
    <property type="match status" value="1"/>
</dbReference>
<dbReference type="Pfam" id="PF03810">
    <property type="entry name" value="IBN_N"/>
    <property type="match status" value="1"/>
</dbReference>
<evidence type="ECO:0000256" key="4">
    <source>
        <dbReference type="ARBA" id="ARBA00022490"/>
    </source>
</evidence>
<keyword evidence="3" id="KW-0813">Transport</keyword>